<name>A0A4Y2URG3_ARAVE</name>
<accession>A0A4Y2URG3</accession>
<sequence>MGRRHECKISHRQPQTLNLTYINIWKEREEEILAESAVTADHIISINQPAVDSEKEVESTLCLDVSFWPPHLHSGSQQSTSQDEEILNRKEIVTKFARTSQLNKL</sequence>
<evidence type="ECO:0000313" key="2">
    <source>
        <dbReference type="Proteomes" id="UP000499080"/>
    </source>
</evidence>
<comment type="caution">
    <text evidence="1">The sequence shown here is derived from an EMBL/GenBank/DDBJ whole genome shotgun (WGS) entry which is preliminary data.</text>
</comment>
<organism evidence="1 2">
    <name type="scientific">Araneus ventricosus</name>
    <name type="common">Orbweaver spider</name>
    <name type="synonym">Epeira ventricosa</name>
    <dbReference type="NCBI Taxonomy" id="182803"/>
    <lineage>
        <taxon>Eukaryota</taxon>
        <taxon>Metazoa</taxon>
        <taxon>Ecdysozoa</taxon>
        <taxon>Arthropoda</taxon>
        <taxon>Chelicerata</taxon>
        <taxon>Arachnida</taxon>
        <taxon>Araneae</taxon>
        <taxon>Araneomorphae</taxon>
        <taxon>Entelegynae</taxon>
        <taxon>Araneoidea</taxon>
        <taxon>Araneidae</taxon>
        <taxon>Araneus</taxon>
    </lineage>
</organism>
<evidence type="ECO:0000313" key="1">
    <source>
        <dbReference type="EMBL" id="GBO15575.1"/>
    </source>
</evidence>
<dbReference type="EMBL" id="BGPR01039594">
    <property type="protein sequence ID" value="GBO15575.1"/>
    <property type="molecule type" value="Genomic_DNA"/>
</dbReference>
<gene>
    <name evidence="1" type="ORF">AVEN_268489_1</name>
</gene>
<protein>
    <submittedName>
        <fullName evidence="1">Uncharacterized protein</fullName>
    </submittedName>
</protein>
<proteinExistence type="predicted"/>
<reference evidence="1 2" key="1">
    <citation type="journal article" date="2019" name="Sci. Rep.">
        <title>Orb-weaving spider Araneus ventricosus genome elucidates the spidroin gene catalogue.</title>
        <authorList>
            <person name="Kono N."/>
            <person name="Nakamura H."/>
            <person name="Ohtoshi R."/>
            <person name="Moran D.A.P."/>
            <person name="Shinohara A."/>
            <person name="Yoshida Y."/>
            <person name="Fujiwara M."/>
            <person name="Mori M."/>
            <person name="Tomita M."/>
            <person name="Arakawa K."/>
        </authorList>
    </citation>
    <scope>NUCLEOTIDE SEQUENCE [LARGE SCALE GENOMIC DNA]</scope>
</reference>
<dbReference type="Proteomes" id="UP000499080">
    <property type="component" value="Unassembled WGS sequence"/>
</dbReference>
<feature type="non-terminal residue" evidence="1">
    <location>
        <position position="105"/>
    </location>
</feature>
<keyword evidence="2" id="KW-1185">Reference proteome</keyword>
<dbReference type="AlphaFoldDB" id="A0A4Y2URG3"/>